<name>A0AAU4K4M7_9NOCA</name>
<dbReference type="KEGG" id="whr:OG579_03495"/>
<dbReference type="AlphaFoldDB" id="A0AAU4K4M7"/>
<accession>A0AAU4K4M7</accession>
<proteinExistence type="predicted"/>
<dbReference type="RefSeq" id="WP_328858116.1">
    <property type="nucleotide sequence ID" value="NZ_CP108021.1"/>
</dbReference>
<evidence type="ECO:0000313" key="2">
    <source>
        <dbReference type="EMBL" id="WUM20908.1"/>
    </source>
</evidence>
<dbReference type="Proteomes" id="UP001432128">
    <property type="component" value="Chromosome"/>
</dbReference>
<dbReference type="InterPro" id="IPR021522">
    <property type="entry name" value="MctB"/>
</dbReference>
<dbReference type="Pfam" id="PF11382">
    <property type="entry name" value="MctB"/>
    <property type="match status" value="1"/>
</dbReference>
<dbReference type="EMBL" id="CP108021">
    <property type="protein sequence ID" value="WUM20908.1"/>
    <property type="molecule type" value="Genomic_DNA"/>
</dbReference>
<dbReference type="GO" id="GO:0016020">
    <property type="term" value="C:membrane"/>
    <property type="evidence" value="ECO:0007669"/>
    <property type="project" value="InterPro"/>
</dbReference>
<protein>
    <submittedName>
        <fullName evidence="2">Copper transporter</fullName>
    </submittedName>
</protein>
<gene>
    <name evidence="2" type="ORF">OG579_03495</name>
</gene>
<dbReference type="GO" id="GO:0055070">
    <property type="term" value="P:copper ion homeostasis"/>
    <property type="evidence" value="ECO:0007669"/>
    <property type="project" value="InterPro"/>
</dbReference>
<organism evidence="2 3">
    <name type="scientific">Williamsia herbipolensis</name>
    <dbReference type="NCBI Taxonomy" id="1603258"/>
    <lineage>
        <taxon>Bacteria</taxon>
        <taxon>Bacillati</taxon>
        <taxon>Actinomycetota</taxon>
        <taxon>Actinomycetes</taxon>
        <taxon>Mycobacteriales</taxon>
        <taxon>Nocardiaceae</taxon>
        <taxon>Williamsia</taxon>
    </lineage>
</organism>
<evidence type="ECO:0000256" key="1">
    <source>
        <dbReference type="SAM" id="MobiDB-lite"/>
    </source>
</evidence>
<reference evidence="2 3" key="1">
    <citation type="submission" date="2022-10" db="EMBL/GenBank/DDBJ databases">
        <title>The complete genomes of actinobacterial strains from the NBC collection.</title>
        <authorList>
            <person name="Joergensen T.S."/>
            <person name="Alvarez Arevalo M."/>
            <person name="Sterndorff E.B."/>
            <person name="Faurdal D."/>
            <person name="Vuksanovic O."/>
            <person name="Mourched A.-S."/>
            <person name="Charusanti P."/>
            <person name="Shaw S."/>
            <person name="Blin K."/>
            <person name="Weber T."/>
        </authorList>
    </citation>
    <scope>NUCLEOTIDE SEQUENCE [LARGE SCALE GENOMIC DNA]</scope>
    <source>
        <strain evidence="2 3">NBC_00319</strain>
    </source>
</reference>
<evidence type="ECO:0000313" key="3">
    <source>
        <dbReference type="Proteomes" id="UP001432128"/>
    </source>
</evidence>
<keyword evidence="3" id="KW-1185">Reference proteome</keyword>
<feature type="region of interest" description="Disordered" evidence="1">
    <location>
        <begin position="283"/>
        <end position="302"/>
    </location>
</feature>
<sequence length="302" mass="29985">MISLRQHAISLVAVFLALAVGVVLGSGFVADRIDSGNDSSSSLRSDNDTLSAQVNAADSFNDAISPRLLRGLLTNRSVLVVTAPGAAEADIAAVKTSLNQSGATFAGQIGLTDELVGDASAQKLTSIIDQAIPSGASLRTELTDSGGRVGDLLGLLLQRKVDASGGPSDTDISAGLQALRQGGFITYVDNAVTPAQLAVVVTGGSLGDNAGARGQLIARFAASFGARGSGTVMAGRSGSADGSSPIGVLRADASLSRVVASVDNVDQSTGRIVTALALADAQRGRPGAYGSGPGASAIAPAT</sequence>